<evidence type="ECO:0000256" key="1">
    <source>
        <dbReference type="SAM" id="MobiDB-lite"/>
    </source>
</evidence>
<feature type="compositionally biased region" description="Basic and acidic residues" evidence="1">
    <location>
        <begin position="234"/>
        <end position="252"/>
    </location>
</feature>
<feature type="region of interest" description="Disordered" evidence="1">
    <location>
        <begin position="234"/>
        <end position="347"/>
    </location>
</feature>
<reference evidence="2 3" key="1">
    <citation type="submission" date="2023-03" db="EMBL/GenBank/DDBJ databases">
        <title>High-quality genome of Scylla paramamosain provides insights in environmental adaptation.</title>
        <authorList>
            <person name="Zhang L."/>
        </authorList>
    </citation>
    <scope>NUCLEOTIDE SEQUENCE [LARGE SCALE GENOMIC DNA]</scope>
    <source>
        <strain evidence="2">LZ_2023a</strain>
        <tissue evidence="2">Muscle</tissue>
    </source>
</reference>
<keyword evidence="3" id="KW-1185">Reference proteome</keyword>
<feature type="region of interest" description="Disordered" evidence="1">
    <location>
        <begin position="68"/>
        <end position="120"/>
    </location>
</feature>
<evidence type="ECO:0000313" key="2">
    <source>
        <dbReference type="EMBL" id="KAK8376778.1"/>
    </source>
</evidence>
<proteinExistence type="predicted"/>
<dbReference type="AlphaFoldDB" id="A0AAW0SNQ2"/>
<name>A0AAW0SNQ2_SCYPA</name>
<comment type="caution">
    <text evidence="2">The sequence shown here is derived from an EMBL/GenBank/DDBJ whole genome shotgun (WGS) entry which is preliminary data.</text>
</comment>
<organism evidence="2 3">
    <name type="scientific">Scylla paramamosain</name>
    <name type="common">Mud crab</name>
    <dbReference type="NCBI Taxonomy" id="85552"/>
    <lineage>
        <taxon>Eukaryota</taxon>
        <taxon>Metazoa</taxon>
        <taxon>Ecdysozoa</taxon>
        <taxon>Arthropoda</taxon>
        <taxon>Crustacea</taxon>
        <taxon>Multicrustacea</taxon>
        <taxon>Malacostraca</taxon>
        <taxon>Eumalacostraca</taxon>
        <taxon>Eucarida</taxon>
        <taxon>Decapoda</taxon>
        <taxon>Pleocyemata</taxon>
        <taxon>Brachyura</taxon>
        <taxon>Eubrachyura</taxon>
        <taxon>Portunoidea</taxon>
        <taxon>Portunidae</taxon>
        <taxon>Portuninae</taxon>
        <taxon>Scylla</taxon>
    </lineage>
</organism>
<evidence type="ECO:0000313" key="3">
    <source>
        <dbReference type="Proteomes" id="UP001487740"/>
    </source>
</evidence>
<feature type="region of interest" description="Disordered" evidence="1">
    <location>
        <begin position="1"/>
        <end position="26"/>
    </location>
</feature>
<protein>
    <submittedName>
        <fullName evidence="2">Uncharacterized protein</fullName>
    </submittedName>
</protein>
<feature type="compositionally biased region" description="Polar residues" evidence="1">
    <location>
        <begin position="99"/>
        <end position="120"/>
    </location>
</feature>
<dbReference type="EMBL" id="JARAKH010000048">
    <property type="protein sequence ID" value="KAK8376778.1"/>
    <property type="molecule type" value="Genomic_DNA"/>
</dbReference>
<feature type="compositionally biased region" description="Pro residues" evidence="1">
    <location>
        <begin position="310"/>
        <end position="325"/>
    </location>
</feature>
<dbReference type="Proteomes" id="UP001487740">
    <property type="component" value="Unassembled WGS sequence"/>
</dbReference>
<gene>
    <name evidence="2" type="ORF">O3P69_010000</name>
</gene>
<sequence length="347" mass="38027">MASSRHPRFSPSGSRQARARLPARPPLSMEDAFTLLQAGMASLSTARQARDATFGGQCERDHAVAGAEVTADDVTEEPLVASYRQRGPKPRRPVCAPESSGQPTSGWHTRPHQNTAFQSGGSCLPSHTTVQDVHFVENVERLYLSFTTCKDLGLIHQDFPNPSAVTAGVGVTDGDAHDVPGRPAAIPMQPLEENVPQLEQSPAQLATGRQLRDGLPSVKRKLEVDNFGRRTLRQRERQMADHHNRVVADRNVTRSRAPLAPGDRVLPGPPARQEMEQSRLDGSGRISLRTRQHLRPAPEVPQASDTEDLAPPPTPLPPLSPPSPAPRMDGEGRRARRPPRWLKDYVQ</sequence>
<accession>A0AAW0SNQ2</accession>